<evidence type="ECO:0000313" key="3">
    <source>
        <dbReference type="Proteomes" id="UP001556367"/>
    </source>
</evidence>
<accession>A0ABR3JHN1</accession>
<reference evidence="3" key="1">
    <citation type="submission" date="2024-06" db="EMBL/GenBank/DDBJ databases">
        <title>Multi-omics analyses provide insights into the biosynthesis of the anticancer antibiotic pleurotin in Hohenbuehelia grisea.</title>
        <authorList>
            <person name="Weaver J.A."/>
            <person name="Alberti F."/>
        </authorList>
    </citation>
    <scope>NUCLEOTIDE SEQUENCE [LARGE SCALE GENOMIC DNA]</scope>
    <source>
        <strain evidence="3">T-177</strain>
    </source>
</reference>
<protein>
    <submittedName>
        <fullName evidence="2">Uncharacterized protein</fullName>
    </submittedName>
</protein>
<evidence type="ECO:0000256" key="1">
    <source>
        <dbReference type="SAM" id="MobiDB-lite"/>
    </source>
</evidence>
<comment type="caution">
    <text evidence="2">The sequence shown here is derived from an EMBL/GenBank/DDBJ whole genome shotgun (WGS) entry which is preliminary data.</text>
</comment>
<keyword evidence="3" id="KW-1185">Reference proteome</keyword>
<evidence type="ECO:0000313" key="2">
    <source>
        <dbReference type="EMBL" id="KAL0955134.1"/>
    </source>
</evidence>
<dbReference type="EMBL" id="JASNQZ010000007">
    <property type="protein sequence ID" value="KAL0955134.1"/>
    <property type="molecule type" value="Genomic_DNA"/>
</dbReference>
<dbReference type="Proteomes" id="UP001556367">
    <property type="component" value="Unassembled WGS sequence"/>
</dbReference>
<gene>
    <name evidence="2" type="ORF">HGRIS_004047</name>
</gene>
<name>A0ABR3JHN1_9AGAR</name>
<feature type="region of interest" description="Disordered" evidence="1">
    <location>
        <begin position="1"/>
        <end position="28"/>
    </location>
</feature>
<organism evidence="2 3">
    <name type="scientific">Hohenbuehelia grisea</name>
    <dbReference type="NCBI Taxonomy" id="104357"/>
    <lineage>
        <taxon>Eukaryota</taxon>
        <taxon>Fungi</taxon>
        <taxon>Dikarya</taxon>
        <taxon>Basidiomycota</taxon>
        <taxon>Agaricomycotina</taxon>
        <taxon>Agaricomycetes</taxon>
        <taxon>Agaricomycetidae</taxon>
        <taxon>Agaricales</taxon>
        <taxon>Pleurotineae</taxon>
        <taxon>Pleurotaceae</taxon>
        <taxon>Hohenbuehelia</taxon>
    </lineage>
</organism>
<sequence length="118" mass="12760">MATTLILATPLPPSTTSSSSASPSSTPPAIIEHIQYRPPIHWGTPDLVGQVLGKTLNNTNGGHELHSVGWLLNRIGKDYQELDAPGFWKNFGRALKLSIGTFFRRLPDMAEAGVKLLA</sequence>
<proteinExistence type="predicted"/>